<accession>A0A2V3IP81</accession>
<dbReference type="Proteomes" id="UP000247409">
    <property type="component" value="Unassembled WGS sequence"/>
</dbReference>
<dbReference type="Pfam" id="PF06012">
    <property type="entry name" value="DUF908"/>
    <property type="match status" value="1"/>
</dbReference>
<dbReference type="SUPFAM" id="SSF48371">
    <property type="entry name" value="ARM repeat"/>
    <property type="match status" value="1"/>
</dbReference>
<feature type="compositionally biased region" description="Basic and acidic residues" evidence="1">
    <location>
        <begin position="2126"/>
        <end position="2141"/>
    </location>
</feature>
<dbReference type="InterPro" id="IPR015940">
    <property type="entry name" value="UBA"/>
</dbReference>
<dbReference type="OrthoDB" id="8068875at2759"/>
<feature type="region of interest" description="Disordered" evidence="1">
    <location>
        <begin position="1727"/>
        <end position="1783"/>
    </location>
</feature>
<feature type="compositionally biased region" description="Polar residues" evidence="1">
    <location>
        <begin position="695"/>
        <end position="704"/>
    </location>
</feature>
<dbReference type="SUPFAM" id="SSF46934">
    <property type="entry name" value="UBA-like"/>
    <property type="match status" value="1"/>
</dbReference>
<comment type="caution">
    <text evidence="3">The sequence shown here is derived from an EMBL/GenBank/DDBJ whole genome shotgun (WGS) entry which is preliminary data.</text>
</comment>
<dbReference type="Pfam" id="PF06025">
    <property type="entry name" value="DUF913"/>
    <property type="match status" value="1"/>
</dbReference>
<feature type="region of interest" description="Disordered" evidence="1">
    <location>
        <begin position="303"/>
        <end position="334"/>
    </location>
</feature>
<evidence type="ECO:0000313" key="4">
    <source>
        <dbReference type="Proteomes" id="UP000247409"/>
    </source>
</evidence>
<feature type="domain" description="UBA" evidence="2">
    <location>
        <begin position="1622"/>
        <end position="1663"/>
    </location>
</feature>
<dbReference type="InterPro" id="IPR016024">
    <property type="entry name" value="ARM-type_fold"/>
</dbReference>
<keyword evidence="4" id="KW-1185">Reference proteome</keyword>
<dbReference type="Gene3D" id="1.10.8.10">
    <property type="entry name" value="DNA helicase RuvA subunit, C-terminal domain"/>
    <property type="match status" value="1"/>
</dbReference>
<gene>
    <name evidence="3" type="ORF">BWQ96_06361</name>
</gene>
<feature type="region of interest" description="Disordered" evidence="1">
    <location>
        <begin position="682"/>
        <end position="704"/>
    </location>
</feature>
<feature type="region of interest" description="Disordered" evidence="1">
    <location>
        <begin position="898"/>
        <end position="921"/>
    </location>
</feature>
<evidence type="ECO:0000256" key="1">
    <source>
        <dbReference type="SAM" id="MobiDB-lite"/>
    </source>
</evidence>
<feature type="compositionally biased region" description="Basic and acidic residues" evidence="1">
    <location>
        <begin position="682"/>
        <end position="693"/>
    </location>
</feature>
<evidence type="ECO:0000259" key="2">
    <source>
        <dbReference type="PROSITE" id="PS50030"/>
    </source>
</evidence>
<organism evidence="3 4">
    <name type="scientific">Gracilariopsis chorda</name>
    <dbReference type="NCBI Taxonomy" id="448386"/>
    <lineage>
        <taxon>Eukaryota</taxon>
        <taxon>Rhodophyta</taxon>
        <taxon>Florideophyceae</taxon>
        <taxon>Rhodymeniophycidae</taxon>
        <taxon>Gracilariales</taxon>
        <taxon>Gracilariaceae</taxon>
        <taxon>Gracilariopsis</taxon>
    </lineage>
</organism>
<protein>
    <submittedName>
        <fullName evidence="3">E3 ubiquitin-protein ligase UPL1</fullName>
    </submittedName>
</protein>
<feature type="region of interest" description="Disordered" evidence="1">
    <location>
        <begin position="2090"/>
        <end position="2160"/>
    </location>
</feature>
<proteinExistence type="predicted"/>
<feature type="compositionally biased region" description="Polar residues" evidence="1">
    <location>
        <begin position="1772"/>
        <end position="1783"/>
    </location>
</feature>
<feature type="compositionally biased region" description="Basic and acidic residues" evidence="1">
    <location>
        <begin position="2090"/>
        <end position="2107"/>
    </location>
</feature>
<feature type="region of interest" description="Disordered" evidence="1">
    <location>
        <begin position="81"/>
        <end position="137"/>
    </location>
</feature>
<dbReference type="Pfam" id="PF22562">
    <property type="entry name" value="UBA_7"/>
    <property type="match status" value="1"/>
</dbReference>
<feature type="region of interest" description="Disordered" evidence="1">
    <location>
        <begin position="1986"/>
        <end position="2045"/>
    </location>
</feature>
<dbReference type="STRING" id="448386.A0A2V3IP81"/>
<feature type="compositionally biased region" description="Polar residues" evidence="1">
    <location>
        <begin position="1751"/>
        <end position="1764"/>
    </location>
</feature>
<evidence type="ECO:0000313" key="3">
    <source>
        <dbReference type="EMBL" id="PXF43895.1"/>
    </source>
</evidence>
<dbReference type="InterPro" id="IPR009060">
    <property type="entry name" value="UBA-like_sf"/>
</dbReference>
<sequence>MVLVKLKRAMAAVNFLKSPISKIVNASSNEALISVLETFDAPYHFERAEERNLSNWFKVLDCFDRLLERYISEYDIFGKTSTAAPNESTKNQRHSSNQISPLPSSTTPETPRNQMGPSAMAPHSLASSAPTVSQSDSESSGLADLEIAAKAFVPSAKCVRLILRQTREFIRNASHDSRHVYNSVEHLTALLADGHPAIVLLALEVLHLLYQKSTKYRASHPGVTSELIQRLMDISTGWGGRERGMGFVECCSVNTEMSLPSDGKQVHFKYAKSASGSTSDIYVVDKARRDWTFAVQESFRRKSSNGVSSNRPASSTPLPLPPSKPSDNSTQYTQPTVTTAGAMTSIIIEDIQAVTGDERWFLTDFASQHGIPKVKLFSLLYACRRARAFCEGRAGRIEACILRMYALTILFLLQPMQQATHDLAKETELLQDVVAVARAEKRDGLDDVPLCLRSICIRFLIAFAADRHRLASVLGATGLGIHHGALTTLLRSEIRNILDNSDYGTLSPTTGSRKDHFNEANEESFGVSSATPGTESFSVLSECTNMKSPADQLQVVESLLALVHSVAVPTSSPNTALFTTSGVLTTLIPLISDRNANHSRVVTRAIRAMQAIIEGSSHSSGTQVFREQNGLSLIADRIAIEVGVEDSDMTDVDYTQEDEKVEVGALENRGESRAFYERLGQRQMTPEEAHEHAPPSSSATSRGQLTHSEWSLLRSLHQLLIPALGSGGNEVRQLVANSKLPRSLRKILGQPFYHGGSLFQSAASVTASIAHAEPTATVELVNAGIASTVLRSIAVGLPPCGEAIKCIPSLLAALCLAPSARDIIVPTRPLKNYLLRLATPFYTRALHGEIPNQIGNGIDELVRHVESLRKDGMEALEEYIRISAAFVEARGPDKPLAGSLESVKSPQIASDSKHANKSTGAFGDGAKSTWQQILLDKTKLAIANNACRLAAVSQNSPEHQEGLVKGSGVRDIICMRKAAAYACSEAAVRDGLNFYRHYPTPNMLMNSLVNSLRTASARHPASVLKVLFSAILNDAASVLRVAKELGDAWLPEEEQILVNQMSGRFAKVNPQSEQRNREQLREELKSHIKILRVDTVLLSGLLRGALGSSLLSWEDCGGREIAAAISCAERAARYHLATVYTGLVLSAPDGDLACSTVTAVANTTSKPLQASNCVRYLGNVDKLLGTPISKSKEFEDACRKFSVPPQTKAFPRQKVKGLAWDLVTFAVAVQNLYSTLSKGLTFTSRRSARNPSLYAACASSVAATIGRIFVLHLKAAESLWDINVGTMGDNNVIAAWDYIRGVLIEIKGTIFDEHRRGTQSMVLKSFFEAGGFAVLLAATRPMEIAKVVSRGAEKEQNMQPQLSSESCIRERIYRKQGDDPLATASYLLALSEALPPKEPAERPGSLEDDITAIPETEKSDMDISCDSVTNQAKGIAMIAVTDSDTGPEVSSKTTDEVLCALLRDNNALKTLRYQVKELGEASLQAHRRISVRKVASDVWNSLCGFLLSLGSCPGLLGTEGTVTEPLSSSVEWTKEEIQRTALAAALRMVHPVTKNVPNLLSVLRQDDSASADFVALVHTASHVAKDVCKGETTDAPEPNGNDDSNSRPDMDTTDLPPRSTPSPDPSILPTLTEMGFSERMARIAIRRTAPGGVEHATEWLLAHMDGDIDSAASDDERNWERDDQGSGDEHDQEQDSNQRGDDVDQSQSDDEVDGRAIVRQMIQDVLAGPQTPTDEVMMDSGSAGPVDFSENENSNRGSSPSLPSKDSDEESGTLTAQAGRLTSSKPKILSRTVDTDDVDLLRRSLRTDIHLLRSGLKQSTQLEAQEISEIIRVVHNSISEHQLSNEQESKMNTESLKILPVQIEAFKDIKQGMFQSLIEVIQEIVQYAKNGTEDLSFLCVELLSALQKDGALTNQSLEVISKLINEGLIHALNTNPHQDISTVGRVATLLAHYGGYRSRKCLTENGVFELAFKTLRRLISDLEDASRDPNVDQEATQPIKQLSIKEDQGNGNARSSESRKRRFVERGTKEPPAFSPRTKAGSEVPHIPSRVEEAILRWMTSCMLLLDARYRYEFKDNLIEFSKRGKILARGDEKAKKERDAGDKMDTEDTTGNGVERAVVHLTKALGDRSRKSEEARKDADVQPNDVDMQSPNGTQSIKQAKNDVGDVNDELARVKAIARQHKEAAIDRTKMAIREMVPDVEVDDSQRLQKRSVLDICMECIRMWRNMKIGDTLVACLQLLASITRDWDIAKKAYEAGAVPALLALPQLDTRVAHGTDYRTVRALVKTILRHIVEDPRTLEEAMIAEIHSLVAQPRARSGFTVKYLLSASAPMMSRSMNSFVSAASHTVEAIELLAGSQLQLQEQEALRFPDMVGKLNERPNIKEVINALSHLLVSKAKKDTGPTRSFVSSVNLNSNQDLTQFALETLAELIQLFQMAAVAFLSTESPSKAVDGSALDYVVQTCLPFEASSNYELPSLAGAIPQNDELLISPTRKLLYALCSKSANTHNATVQALAAAAKVEADKAVVNVDAVRGIASCITSGTKLRVLRAILKTDLANDLARSLNKMDTSVSKHFEVTAAVLKALAFLGQASAHIAMTGDSGNDEISFSSSSHRHW</sequence>
<feature type="compositionally biased region" description="Polar residues" evidence="1">
    <location>
        <begin position="81"/>
        <end position="99"/>
    </location>
</feature>
<feature type="region of interest" description="Disordered" evidence="1">
    <location>
        <begin position="1588"/>
        <end position="1630"/>
    </location>
</feature>
<dbReference type="InterPro" id="IPR010314">
    <property type="entry name" value="E3_Ub_ligase_DUF913"/>
</dbReference>
<feature type="region of interest" description="Disordered" evidence="1">
    <location>
        <begin position="1669"/>
        <end position="1711"/>
    </location>
</feature>
<name>A0A2V3IP81_9FLOR</name>
<feature type="compositionally biased region" description="Polar residues" evidence="1">
    <location>
        <begin position="125"/>
        <end position="137"/>
    </location>
</feature>
<feature type="compositionally biased region" description="Low complexity" evidence="1">
    <location>
        <begin position="100"/>
        <end position="111"/>
    </location>
</feature>
<reference evidence="3 4" key="1">
    <citation type="journal article" date="2018" name="Mol. Biol. Evol.">
        <title>Analysis of the draft genome of the red seaweed Gracilariopsis chorda provides insights into genome size evolution in Rhodophyta.</title>
        <authorList>
            <person name="Lee J."/>
            <person name="Yang E.C."/>
            <person name="Graf L."/>
            <person name="Yang J.H."/>
            <person name="Qiu H."/>
            <person name="Zel Zion U."/>
            <person name="Chan C.X."/>
            <person name="Stephens T.G."/>
            <person name="Weber A.P.M."/>
            <person name="Boo G.H."/>
            <person name="Boo S.M."/>
            <person name="Kim K.M."/>
            <person name="Shin Y."/>
            <person name="Jung M."/>
            <person name="Lee S.J."/>
            <person name="Yim H.S."/>
            <person name="Lee J.H."/>
            <person name="Bhattacharya D."/>
            <person name="Yoon H.S."/>
        </authorList>
    </citation>
    <scope>NUCLEOTIDE SEQUENCE [LARGE SCALE GENOMIC DNA]</scope>
    <source>
        <strain evidence="3 4">SKKU-2015</strain>
        <tissue evidence="3">Whole body</tissue>
    </source>
</reference>
<dbReference type="InterPro" id="IPR010309">
    <property type="entry name" value="E3_Ub_ligase_DUF908"/>
</dbReference>
<dbReference type="PROSITE" id="PS50030">
    <property type="entry name" value="UBA"/>
    <property type="match status" value="1"/>
</dbReference>
<feature type="compositionally biased region" description="Basic and acidic residues" evidence="1">
    <location>
        <begin position="1674"/>
        <end position="1689"/>
    </location>
</feature>
<feature type="compositionally biased region" description="Polar residues" evidence="1">
    <location>
        <begin position="2148"/>
        <end position="2160"/>
    </location>
</feature>
<dbReference type="EMBL" id="NBIV01000108">
    <property type="protein sequence ID" value="PXF43895.1"/>
    <property type="molecule type" value="Genomic_DNA"/>
</dbReference>